<comment type="catalytic activity">
    <reaction evidence="11">
        <text>ATP + H2O = ADP + phosphate + H(+)</text>
        <dbReference type="Rhea" id="RHEA:13065"/>
        <dbReference type="ChEBI" id="CHEBI:15377"/>
        <dbReference type="ChEBI" id="CHEBI:15378"/>
        <dbReference type="ChEBI" id="CHEBI:30616"/>
        <dbReference type="ChEBI" id="CHEBI:43474"/>
        <dbReference type="ChEBI" id="CHEBI:456216"/>
        <dbReference type="EC" id="5.6.2.4"/>
    </reaction>
</comment>
<keyword evidence="5 12" id="KW-0067">ATP-binding</keyword>
<dbReference type="RefSeq" id="WP_290316795.1">
    <property type="nucleotide sequence ID" value="NZ_JAUFPN010000126.1"/>
</dbReference>
<evidence type="ECO:0000256" key="9">
    <source>
        <dbReference type="ARBA" id="ARBA00034808"/>
    </source>
</evidence>
<evidence type="ECO:0000256" key="3">
    <source>
        <dbReference type="ARBA" id="ARBA00022801"/>
    </source>
</evidence>
<dbReference type="Gene3D" id="1.10.486.10">
    <property type="entry name" value="PCRA, domain 4"/>
    <property type="match status" value="1"/>
</dbReference>
<evidence type="ECO:0000256" key="8">
    <source>
        <dbReference type="ARBA" id="ARBA00034617"/>
    </source>
</evidence>
<gene>
    <name evidence="15" type="ORF">QWZ14_11485</name>
</gene>
<keyword evidence="2 12" id="KW-0547">Nucleotide-binding</keyword>
<reference evidence="16" key="1">
    <citation type="journal article" date="2019" name="Int. J. Syst. Evol. Microbiol.">
        <title>The Global Catalogue of Microorganisms (GCM) 10K type strain sequencing project: providing services to taxonomists for standard genome sequencing and annotation.</title>
        <authorList>
            <consortium name="The Broad Institute Genomics Platform"/>
            <consortium name="The Broad Institute Genome Sequencing Center for Infectious Disease"/>
            <person name="Wu L."/>
            <person name="Ma J."/>
        </authorList>
    </citation>
    <scope>NUCLEOTIDE SEQUENCE [LARGE SCALE GENOMIC DNA]</scope>
    <source>
        <strain evidence="16">CECT 7131</strain>
    </source>
</reference>
<evidence type="ECO:0000256" key="12">
    <source>
        <dbReference type="PROSITE-ProRule" id="PRU00560"/>
    </source>
</evidence>
<feature type="domain" description="UvrD-like helicase C-terminal" evidence="14">
    <location>
        <begin position="289"/>
        <end position="554"/>
    </location>
</feature>
<comment type="similarity">
    <text evidence="1">Belongs to the helicase family. UvrD subfamily.</text>
</comment>
<dbReference type="Pfam" id="PF00580">
    <property type="entry name" value="UvrD-helicase"/>
    <property type="match status" value="1"/>
</dbReference>
<dbReference type="Proteomes" id="UP001529369">
    <property type="component" value="Unassembled WGS sequence"/>
</dbReference>
<evidence type="ECO:0000259" key="13">
    <source>
        <dbReference type="PROSITE" id="PS51198"/>
    </source>
</evidence>
<evidence type="ECO:0000256" key="5">
    <source>
        <dbReference type="ARBA" id="ARBA00022840"/>
    </source>
</evidence>
<evidence type="ECO:0000313" key="15">
    <source>
        <dbReference type="EMBL" id="MDN3564982.1"/>
    </source>
</evidence>
<dbReference type="PANTHER" id="PTHR11070:SF2">
    <property type="entry name" value="ATP-DEPENDENT DNA HELICASE SRS2"/>
    <property type="match status" value="1"/>
</dbReference>
<sequence length="635" mass="71000">MTILVEQALAELTPPQASASCWNEGSLFVLAGPGSGKTRVLTTRIAKLLSDSPDKSFRVLALTFTNKAADEMSARVSVLVPDQERRALIGTFHSFCMQMLQQHGSHIGIRPDFAIYSLDADRQELLRDALKQAGLGYGDIKLLNIIDKLKSRLISPEESANSFRDKEAGSRIANSYRAYENALLRANALDFGSLISAAHSLISNNPGIATTYRRTYKYWLFDEFQDTNDGQYRLIRALAGDSFKNIFAVADDDQIIYQWNGASYQQIQRFRADFAPQEIQLPTNYRCPPSIVMAANRLVIHNSQRTETKLPLEAGKKNLRYPDGTHISLLRFSSDTAEAAAVARGIKSIDKSLWSEVVVLARTRAMLERIQQALSTAGVPAAIAQRRDDFRSPEFLWLSAVLRQTLRPLDTRALEALIGAFNRWWGTELQVGDIIAAAEVSNRSYLDEWAAAVPPQIDAAGLKLAELTAKYGKEPSRFRHFIDAVIQDLPTGDESLVDLAEDRNAWNDLNRNISRAIGRDAPLEQFLQELSIRSKEPPPVKSMVALMTIHAAKGKEFDHVFLAGMAESILPSFHSVKLGENSPEMEEERRNCFVAITRAKEWLCLSYADTYGNWGKMPSRFLTEMGFELPQTYSD</sequence>
<dbReference type="GO" id="GO:0016787">
    <property type="term" value="F:hydrolase activity"/>
    <property type="evidence" value="ECO:0007669"/>
    <property type="project" value="UniProtKB-KW"/>
</dbReference>
<dbReference type="PANTHER" id="PTHR11070">
    <property type="entry name" value="UVRD / RECB / PCRA DNA HELICASE FAMILY MEMBER"/>
    <property type="match status" value="1"/>
</dbReference>
<evidence type="ECO:0000256" key="2">
    <source>
        <dbReference type="ARBA" id="ARBA00022741"/>
    </source>
</evidence>
<dbReference type="InterPro" id="IPR014016">
    <property type="entry name" value="UvrD-like_ATP-bd"/>
</dbReference>
<protein>
    <recommendedName>
        <fullName evidence="9">DNA 3'-5' helicase</fullName>
        <ecNumber evidence="9">5.6.2.4</ecNumber>
    </recommendedName>
    <alternativeName>
        <fullName evidence="10">DNA 3'-5' helicase II</fullName>
    </alternativeName>
</protein>
<keyword evidence="3 12" id="KW-0378">Hydrolase</keyword>
<keyword evidence="6" id="KW-0238">DNA-binding</keyword>
<evidence type="ECO:0000259" key="14">
    <source>
        <dbReference type="PROSITE" id="PS51217"/>
    </source>
</evidence>
<evidence type="ECO:0000256" key="6">
    <source>
        <dbReference type="ARBA" id="ARBA00023125"/>
    </source>
</evidence>
<dbReference type="InterPro" id="IPR014017">
    <property type="entry name" value="DNA_helicase_UvrD-like_C"/>
</dbReference>
<evidence type="ECO:0000256" key="11">
    <source>
        <dbReference type="ARBA" id="ARBA00048988"/>
    </source>
</evidence>
<dbReference type="PROSITE" id="PS51198">
    <property type="entry name" value="UVRD_HELICASE_ATP_BIND"/>
    <property type="match status" value="1"/>
</dbReference>
<evidence type="ECO:0000256" key="7">
    <source>
        <dbReference type="ARBA" id="ARBA00023235"/>
    </source>
</evidence>
<dbReference type="SUPFAM" id="SSF52540">
    <property type="entry name" value="P-loop containing nucleoside triphosphate hydrolases"/>
    <property type="match status" value="1"/>
</dbReference>
<evidence type="ECO:0000256" key="4">
    <source>
        <dbReference type="ARBA" id="ARBA00022806"/>
    </source>
</evidence>
<organism evidence="15 16">
    <name type="scientific">Paeniroseomonas aquatica</name>
    <dbReference type="NCBI Taxonomy" id="373043"/>
    <lineage>
        <taxon>Bacteria</taxon>
        <taxon>Pseudomonadati</taxon>
        <taxon>Pseudomonadota</taxon>
        <taxon>Alphaproteobacteria</taxon>
        <taxon>Acetobacterales</taxon>
        <taxon>Acetobacteraceae</taxon>
        <taxon>Paeniroseomonas</taxon>
    </lineage>
</organism>
<comment type="caution">
    <text evidence="15">The sequence shown here is derived from an EMBL/GenBank/DDBJ whole genome shotgun (WGS) entry which is preliminary data.</text>
</comment>
<dbReference type="EMBL" id="JAUFPN010000126">
    <property type="protein sequence ID" value="MDN3564982.1"/>
    <property type="molecule type" value="Genomic_DNA"/>
</dbReference>
<keyword evidence="16" id="KW-1185">Reference proteome</keyword>
<dbReference type="Gene3D" id="1.10.10.160">
    <property type="match status" value="1"/>
</dbReference>
<feature type="domain" description="UvrD-like helicase ATP-binding" evidence="13">
    <location>
        <begin position="10"/>
        <end position="288"/>
    </location>
</feature>
<accession>A0ABT8A5B7</accession>
<dbReference type="InterPro" id="IPR000212">
    <property type="entry name" value="DNA_helicase_UvrD/REP"/>
</dbReference>
<dbReference type="InterPro" id="IPR027417">
    <property type="entry name" value="P-loop_NTPase"/>
</dbReference>
<dbReference type="CDD" id="cd17932">
    <property type="entry name" value="DEXQc_UvrD"/>
    <property type="match status" value="1"/>
</dbReference>
<dbReference type="PROSITE" id="PS51217">
    <property type="entry name" value="UVRD_HELICASE_CTER"/>
    <property type="match status" value="1"/>
</dbReference>
<evidence type="ECO:0000256" key="1">
    <source>
        <dbReference type="ARBA" id="ARBA00009922"/>
    </source>
</evidence>
<name>A0ABT8A5B7_9PROT</name>
<evidence type="ECO:0000256" key="10">
    <source>
        <dbReference type="ARBA" id="ARBA00034923"/>
    </source>
</evidence>
<dbReference type="GO" id="GO:0004386">
    <property type="term" value="F:helicase activity"/>
    <property type="evidence" value="ECO:0007669"/>
    <property type="project" value="UniProtKB-KW"/>
</dbReference>
<dbReference type="InterPro" id="IPR013986">
    <property type="entry name" value="DExx_box_DNA_helicase_dom_sf"/>
</dbReference>
<proteinExistence type="inferred from homology"/>
<keyword evidence="4 12" id="KW-0347">Helicase</keyword>
<dbReference type="Gene3D" id="3.40.50.300">
    <property type="entry name" value="P-loop containing nucleotide triphosphate hydrolases"/>
    <property type="match status" value="2"/>
</dbReference>
<keyword evidence="7" id="KW-0413">Isomerase</keyword>
<dbReference type="EC" id="5.6.2.4" evidence="9"/>
<feature type="binding site" evidence="12">
    <location>
        <begin position="31"/>
        <end position="38"/>
    </location>
    <ligand>
        <name>ATP</name>
        <dbReference type="ChEBI" id="CHEBI:30616"/>
    </ligand>
</feature>
<dbReference type="Pfam" id="PF13361">
    <property type="entry name" value="UvrD_C"/>
    <property type="match status" value="2"/>
</dbReference>
<comment type="catalytic activity">
    <reaction evidence="8">
        <text>Couples ATP hydrolysis with the unwinding of duplex DNA by translocating in the 3'-5' direction.</text>
        <dbReference type="EC" id="5.6.2.4"/>
    </reaction>
</comment>
<evidence type="ECO:0000313" key="16">
    <source>
        <dbReference type="Proteomes" id="UP001529369"/>
    </source>
</evidence>